<dbReference type="AlphaFoldDB" id="A0A915HNB2"/>
<dbReference type="Proteomes" id="UP000887565">
    <property type="component" value="Unplaced"/>
</dbReference>
<evidence type="ECO:0000256" key="1">
    <source>
        <dbReference type="SAM" id="MobiDB-lite"/>
    </source>
</evidence>
<evidence type="ECO:0000313" key="2">
    <source>
        <dbReference type="Proteomes" id="UP000887565"/>
    </source>
</evidence>
<protein>
    <submittedName>
        <fullName evidence="3">Uncharacterized protein</fullName>
    </submittedName>
</protein>
<keyword evidence="2" id="KW-1185">Reference proteome</keyword>
<reference evidence="3" key="1">
    <citation type="submission" date="2022-11" db="UniProtKB">
        <authorList>
            <consortium name="WormBaseParasite"/>
        </authorList>
    </citation>
    <scope>IDENTIFICATION</scope>
</reference>
<organism evidence="2 3">
    <name type="scientific">Romanomermis culicivorax</name>
    <name type="common">Nematode worm</name>
    <dbReference type="NCBI Taxonomy" id="13658"/>
    <lineage>
        <taxon>Eukaryota</taxon>
        <taxon>Metazoa</taxon>
        <taxon>Ecdysozoa</taxon>
        <taxon>Nematoda</taxon>
        <taxon>Enoplea</taxon>
        <taxon>Dorylaimia</taxon>
        <taxon>Mermithida</taxon>
        <taxon>Mermithoidea</taxon>
        <taxon>Mermithidae</taxon>
        <taxon>Romanomermis</taxon>
    </lineage>
</organism>
<feature type="region of interest" description="Disordered" evidence="1">
    <location>
        <begin position="1"/>
        <end position="30"/>
    </location>
</feature>
<dbReference type="WBParaSite" id="nRc.2.0.1.t03189-RA">
    <property type="protein sequence ID" value="nRc.2.0.1.t03189-RA"/>
    <property type="gene ID" value="nRc.2.0.1.g03189"/>
</dbReference>
<sequence length="84" mass="9187">MPKAKMTSVDSGRILPATDKVGSNPEQFYSHQTCPAGPPFEPLNFRPKSPRGPPGLCDAVIIKPPSVLCFRIRHETAGVDRKPF</sequence>
<name>A0A915HNB2_ROMCU</name>
<proteinExistence type="predicted"/>
<accession>A0A915HNB2</accession>
<evidence type="ECO:0000313" key="3">
    <source>
        <dbReference type="WBParaSite" id="nRc.2.0.1.t03189-RA"/>
    </source>
</evidence>